<organism evidence="2 3">
    <name type="scientific">Plakobranchus ocellatus</name>
    <dbReference type="NCBI Taxonomy" id="259542"/>
    <lineage>
        <taxon>Eukaryota</taxon>
        <taxon>Metazoa</taxon>
        <taxon>Spiralia</taxon>
        <taxon>Lophotrochozoa</taxon>
        <taxon>Mollusca</taxon>
        <taxon>Gastropoda</taxon>
        <taxon>Heterobranchia</taxon>
        <taxon>Euthyneura</taxon>
        <taxon>Panpulmonata</taxon>
        <taxon>Sacoglossa</taxon>
        <taxon>Placobranchoidea</taxon>
        <taxon>Plakobranchidae</taxon>
        <taxon>Plakobranchus</taxon>
    </lineage>
</organism>
<comment type="caution">
    <text evidence="2">The sequence shown here is derived from an EMBL/GenBank/DDBJ whole genome shotgun (WGS) entry which is preliminary data.</text>
</comment>
<feature type="region of interest" description="Disordered" evidence="1">
    <location>
        <begin position="42"/>
        <end position="88"/>
    </location>
</feature>
<evidence type="ECO:0000256" key="1">
    <source>
        <dbReference type="SAM" id="MobiDB-lite"/>
    </source>
</evidence>
<evidence type="ECO:0000313" key="3">
    <source>
        <dbReference type="Proteomes" id="UP000735302"/>
    </source>
</evidence>
<dbReference type="Proteomes" id="UP000735302">
    <property type="component" value="Unassembled WGS sequence"/>
</dbReference>
<accession>A0AAV4BBT6</accession>
<dbReference type="EMBL" id="BLXT01004654">
    <property type="protein sequence ID" value="GFO16209.1"/>
    <property type="molecule type" value="Genomic_DNA"/>
</dbReference>
<name>A0AAV4BBT6_9GAST</name>
<feature type="compositionally biased region" description="Basic residues" evidence="1">
    <location>
        <begin position="1"/>
        <end position="15"/>
    </location>
</feature>
<proteinExistence type="predicted"/>
<keyword evidence="3" id="KW-1185">Reference proteome</keyword>
<evidence type="ECO:0000313" key="2">
    <source>
        <dbReference type="EMBL" id="GFO16209.1"/>
    </source>
</evidence>
<dbReference type="AlphaFoldDB" id="A0AAV4BBT6"/>
<reference evidence="2 3" key="1">
    <citation type="journal article" date="2021" name="Elife">
        <title>Chloroplast acquisition without the gene transfer in kleptoplastic sea slugs, Plakobranchus ocellatus.</title>
        <authorList>
            <person name="Maeda T."/>
            <person name="Takahashi S."/>
            <person name="Yoshida T."/>
            <person name="Shimamura S."/>
            <person name="Takaki Y."/>
            <person name="Nagai Y."/>
            <person name="Toyoda A."/>
            <person name="Suzuki Y."/>
            <person name="Arimoto A."/>
            <person name="Ishii H."/>
            <person name="Satoh N."/>
            <person name="Nishiyama T."/>
            <person name="Hasebe M."/>
            <person name="Maruyama T."/>
            <person name="Minagawa J."/>
            <person name="Obokata J."/>
            <person name="Shigenobu S."/>
        </authorList>
    </citation>
    <scope>NUCLEOTIDE SEQUENCE [LARGE SCALE GENOMIC DNA]</scope>
</reference>
<gene>
    <name evidence="2" type="ORF">PoB_004271400</name>
</gene>
<sequence>MKKRIHKLVHTHTHTNTHTLSSRNIKSENKMLALDSIITATIGASDKNGRSNSNSNSNNKDNSKGNSKNKNKNNSKNKNNKNSVDKMTWTALNLEAAAVSCNE</sequence>
<feature type="compositionally biased region" description="Low complexity" evidence="1">
    <location>
        <begin position="50"/>
        <end position="66"/>
    </location>
</feature>
<feature type="compositionally biased region" description="Basic residues" evidence="1">
    <location>
        <begin position="67"/>
        <end position="79"/>
    </location>
</feature>
<protein>
    <submittedName>
        <fullName evidence="2">Uncharacterized protein</fullName>
    </submittedName>
</protein>
<feature type="region of interest" description="Disordered" evidence="1">
    <location>
        <begin position="1"/>
        <end position="24"/>
    </location>
</feature>